<gene>
    <name evidence="1" type="ORF">BQ8794_100055</name>
</gene>
<accession>A0A1R3V350</accession>
<dbReference type="EMBL" id="FTPD01000002">
    <property type="protein sequence ID" value="SIT53164.1"/>
    <property type="molecule type" value="Genomic_DNA"/>
</dbReference>
<evidence type="ECO:0000313" key="1">
    <source>
        <dbReference type="EMBL" id="SIT53164.1"/>
    </source>
</evidence>
<name>A0A1R3V350_9HYPH</name>
<sequence length="219" mass="23600">MGSIPLPISLCQALAVSLASSKVTTPYSPIARRVGLELPGNRACSMNVCCPLSVTRIPRPGTMASMISYRFPASAGFKAFNRRSVSTSLAIQLSPGATLGQQKRCALMLPHVSPRYSRCGESQGIQGILLLDEPVCYTMRGKPKLLLTGWSLVRIRPGEPLCALSVLLFLDIPDITNQLPRFPSPLLDRATKSPRASGLVDAADVDHHSRLPQPDVVLD</sequence>
<evidence type="ECO:0000313" key="2">
    <source>
        <dbReference type="Proteomes" id="UP000188388"/>
    </source>
</evidence>
<dbReference type="STRING" id="1631249.BQ8794_100055"/>
<dbReference type="AlphaFoldDB" id="A0A1R3V350"/>
<reference evidence="2" key="1">
    <citation type="submission" date="2017-01" db="EMBL/GenBank/DDBJ databases">
        <authorList>
            <person name="Brunel B."/>
        </authorList>
    </citation>
    <scope>NUCLEOTIDE SEQUENCE [LARGE SCALE GENOMIC DNA]</scope>
</reference>
<keyword evidence="2" id="KW-1185">Reference proteome</keyword>
<organism evidence="1 2">
    <name type="scientific">Mesorhizobium prunaredense</name>
    <dbReference type="NCBI Taxonomy" id="1631249"/>
    <lineage>
        <taxon>Bacteria</taxon>
        <taxon>Pseudomonadati</taxon>
        <taxon>Pseudomonadota</taxon>
        <taxon>Alphaproteobacteria</taxon>
        <taxon>Hyphomicrobiales</taxon>
        <taxon>Phyllobacteriaceae</taxon>
        <taxon>Mesorhizobium</taxon>
    </lineage>
</organism>
<dbReference type="Proteomes" id="UP000188388">
    <property type="component" value="Unassembled WGS sequence"/>
</dbReference>
<protein>
    <submittedName>
        <fullName evidence="1">Uncharacterized protein</fullName>
    </submittedName>
</protein>
<proteinExistence type="predicted"/>